<dbReference type="NCBIfam" id="NF001273">
    <property type="entry name" value="PRK00230.1"/>
    <property type="match status" value="1"/>
</dbReference>
<comment type="catalytic activity">
    <reaction evidence="7 9 12">
        <text>orotidine 5'-phosphate + H(+) = UMP + CO2</text>
        <dbReference type="Rhea" id="RHEA:11596"/>
        <dbReference type="ChEBI" id="CHEBI:15378"/>
        <dbReference type="ChEBI" id="CHEBI:16526"/>
        <dbReference type="ChEBI" id="CHEBI:57538"/>
        <dbReference type="ChEBI" id="CHEBI:57865"/>
        <dbReference type="EC" id="4.1.1.23"/>
    </reaction>
</comment>
<keyword evidence="5 9" id="KW-0665">Pyrimidine biosynthesis</keyword>
<keyword evidence="15" id="KW-1185">Reference proteome</keyword>
<keyword evidence="6 9" id="KW-0456">Lyase</keyword>
<dbReference type="SUPFAM" id="SSF51366">
    <property type="entry name" value="Ribulose-phoshate binding barrel"/>
    <property type="match status" value="1"/>
</dbReference>
<dbReference type="InterPro" id="IPR013785">
    <property type="entry name" value="Aldolase_TIM"/>
</dbReference>
<dbReference type="Pfam" id="PF00215">
    <property type="entry name" value="OMPdecase"/>
    <property type="match status" value="1"/>
</dbReference>
<evidence type="ECO:0000256" key="5">
    <source>
        <dbReference type="ARBA" id="ARBA00022975"/>
    </source>
</evidence>
<feature type="binding site" evidence="9 11">
    <location>
        <position position="33"/>
    </location>
    <ligand>
        <name>substrate</name>
    </ligand>
</feature>
<feature type="binding site" evidence="9 11">
    <location>
        <position position="185"/>
    </location>
    <ligand>
        <name>substrate</name>
    </ligand>
</feature>
<feature type="active site" description="Proton donor" evidence="9">
    <location>
        <position position="62"/>
    </location>
</feature>
<dbReference type="GO" id="GO:0005829">
    <property type="term" value="C:cytosol"/>
    <property type="evidence" value="ECO:0007669"/>
    <property type="project" value="TreeGrafter"/>
</dbReference>
<dbReference type="Proteomes" id="UP000005583">
    <property type="component" value="Unassembled WGS sequence"/>
</dbReference>
<feature type="binding site" evidence="9 11">
    <location>
        <position position="10"/>
    </location>
    <ligand>
        <name>substrate</name>
    </ligand>
</feature>
<evidence type="ECO:0000256" key="12">
    <source>
        <dbReference type="RuleBase" id="RU000512"/>
    </source>
</evidence>
<dbReference type="AlphaFoldDB" id="C2EKL8"/>
<dbReference type="EC" id="4.1.1.23" evidence="9"/>
<keyword evidence="4 9" id="KW-0210">Decarboxylase</keyword>
<evidence type="ECO:0000256" key="8">
    <source>
        <dbReference type="ARBA" id="ARBA00061012"/>
    </source>
</evidence>
<comment type="subunit">
    <text evidence="3 9">Homodimer.</text>
</comment>
<dbReference type="OrthoDB" id="9806203at2"/>
<organism evidence="14 15">
    <name type="scientific">Lactobacillus ultunensis DSM 16047</name>
    <dbReference type="NCBI Taxonomy" id="525365"/>
    <lineage>
        <taxon>Bacteria</taxon>
        <taxon>Bacillati</taxon>
        <taxon>Bacillota</taxon>
        <taxon>Bacilli</taxon>
        <taxon>Lactobacillales</taxon>
        <taxon>Lactobacillaceae</taxon>
        <taxon>Lactobacillus</taxon>
    </lineage>
</organism>
<dbReference type="PROSITE" id="PS00156">
    <property type="entry name" value="OMPDECASE"/>
    <property type="match status" value="1"/>
</dbReference>
<sequence length="235" mass="25343">MSRPVIVALDLDNEEQLNKILSKLGEPKDVFIKVGMELFYNEGPKVVKELADKGYQIFLDLKMQDIPNTVYNGAKALARLGITFTTIHALGGSQMIKAAKDGLIAGTPVGKTVPKLLAVTELTSISDEILAHEQNCSLSMKEQVLSLAKTAKKAGADGVICSPLEVKELHEKIGDDFLYVTPGIRPDGNAKDDQRRVATPAKAKEWGSSAIVVGRPITLASDPAAAYQAIKKEFN</sequence>
<proteinExistence type="inferred from homology"/>
<dbReference type="GO" id="GO:0004590">
    <property type="term" value="F:orotidine-5'-phosphate decarboxylase activity"/>
    <property type="evidence" value="ECO:0007669"/>
    <property type="project" value="UniProtKB-UniRule"/>
</dbReference>
<feature type="active site" description="For OMPdecase activity" evidence="10">
    <location>
        <position position="65"/>
    </location>
</feature>
<gene>
    <name evidence="9 14" type="primary">pyrF</name>
    <name evidence="14" type="ORF">HMPREF0548_0214</name>
</gene>
<dbReference type="SMART" id="SM00934">
    <property type="entry name" value="OMPdecase"/>
    <property type="match status" value="1"/>
</dbReference>
<dbReference type="Gene3D" id="3.20.20.70">
    <property type="entry name" value="Aldolase class I"/>
    <property type="match status" value="1"/>
</dbReference>
<feature type="active site" description="For OMPdecase activity" evidence="10">
    <location>
        <position position="60"/>
    </location>
</feature>
<feature type="binding site" evidence="9 11">
    <location>
        <position position="214"/>
    </location>
    <ligand>
        <name>substrate</name>
    </ligand>
</feature>
<dbReference type="HOGENOM" id="CLU_067069_1_1_9"/>
<evidence type="ECO:0000256" key="1">
    <source>
        <dbReference type="ARBA" id="ARBA00002356"/>
    </source>
</evidence>
<dbReference type="InterPro" id="IPR014732">
    <property type="entry name" value="OMPdecase"/>
</dbReference>
<dbReference type="eggNOG" id="COG0284">
    <property type="taxonomic scope" value="Bacteria"/>
</dbReference>
<protein>
    <recommendedName>
        <fullName evidence="9">Orotidine 5'-phosphate decarboxylase</fullName>
        <ecNumber evidence="9">4.1.1.23</ecNumber>
    </recommendedName>
    <alternativeName>
        <fullName evidence="9">OMP decarboxylase</fullName>
        <shortName evidence="9">OMPDCase</shortName>
        <shortName evidence="9">OMPdecase</shortName>
    </alternativeName>
</protein>
<comment type="function">
    <text evidence="1 9">Catalyzes the decarboxylation of orotidine 5'-monophosphate (OMP) to uridine 5'-monophosphate (UMP).</text>
</comment>
<evidence type="ECO:0000256" key="7">
    <source>
        <dbReference type="ARBA" id="ARBA00049157"/>
    </source>
</evidence>
<accession>C2EKL8</accession>
<dbReference type="STRING" id="525365.HMPREF0548_0214"/>
<dbReference type="CDD" id="cd04725">
    <property type="entry name" value="OMP_decarboxylase_like"/>
    <property type="match status" value="1"/>
</dbReference>
<dbReference type="GO" id="GO:0006207">
    <property type="term" value="P:'de novo' pyrimidine nucleobase biosynthetic process"/>
    <property type="evidence" value="ECO:0007669"/>
    <property type="project" value="InterPro"/>
</dbReference>
<feature type="domain" description="Orotidine 5'-phosphate decarboxylase" evidence="13">
    <location>
        <begin position="4"/>
        <end position="230"/>
    </location>
</feature>
<dbReference type="InterPro" id="IPR047596">
    <property type="entry name" value="OMPdecase_bac"/>
</dbReference>
<evidence type="ECO:0000256" key="11">
    <source>
        <dbReference type="PIRSR" id="PIRSR614732-2"/>
    </source>
</evidence>
<reference evidence="14 15" key="1">
    <citation type="submission" date="2009-01" db="EMBL/GenBank/DDBJ databases">
        <authorList>
            <person name="Qin X."/>
            <person name="Bachman B."/>
            <person name="Battles P."/>
            <person name="Bell A."/>
            <person name="Bess C."/>
            <person name="Bickham C."/>
            <person name="Chaboub L."/>
            <person name="Chen D."/>
            <person name="Coyle M."/>
            <person name="Deiros D.R."/>
            <person name="Dinh H."/>
            <person name="Forbes L."/>
            <person name="Fowler G."/>
            <person name="Francisco L."/>
            <person name="Fu Q."/>
            <person name="Gubbala S."/>
            <person name="Hale W."/>
            <person name="Han Y."/>
            <person name="Hemphill L."/>
            <person name="Highlander S.K."/>
            <person name="Hirani K."/>
            <person name="Hogues M."/>
            <person name="Jackson L."/>
            <person name="Jakkamsetti A."/>
            <person name="Javaid M."/>
            <person name="Jiang H."/>
            <person name="Korchina V."/>
            <person name="Kovar C."/>
            <person name="Lara F."/>
            <person name="Lee S."/>
            <person name="Mata R."/>
            <person name="Mathew T."/>
            <person name="Moen C."/>
            <person name="Morales K."/>
            <person name="Munidasa M."/>
            <person name="Nazareth L."/>
            <person name="Ngo R."/>
            <person name="Nguyen L."/>
            <person name="Okwuonu G."/>
            <person name="Ongeri F."/>
            <person name="Patil S."/>
            <person name="Petrosino J."/>
            <person name="Pham C."/>
            <person name="Pham P."/>
            <person name="Pu L.-L."/>
            <person name="Puazo M."/>
            <person name="Raj R."/>
            <person name="Reid J."/>
            <person name="Rouhana J."/>
            <person name="Saada N."/>
            <person name="Shang Y."/>
            <person name="Simmons D."/>
            <person name="Thornton R."/>
            <person name="Warren J."/>
            <person name="Weissenberger G."/>
            <person name="Zhang J."/>
            <person name="Zhang L."/>
            <person name="Zhou C."/>
            <person name="Zhu D."/>
            <person name="Muzny D."/>
            <person name="Worley K."/>
            <person name="Gibbs R."/>
        </authorList>
    </citation>
    <scope>NUCLEOTIDE SEQUENCE [LARGE SCALE GENOMIC DNA]</scope>
    <source>
        <strain evidence="14 15">DSM 16047</strain>
    </source>
</reference>
<dbReference type="InterPro" id="IPR018089">
    <property type="entry name" value="OMPdecase_AS"/>
</dbReference>
<dbReference type="HAMAP" id="MF_01200_B">
    <property type="entry name" value="OMPdecase_type1_B"/>
    <property type="match status" value="1"/>
</dbReference>
<evidence type="ECO:0000256" key="10">
    <source>
        <dbReference type="PIRSR" id="PIRSR614732-1"/>
    </source>
</evidence>
<dbReference type="GO" id="GO:0044205">
    <property type="term" value="P:'de novo' UMP biosynthetic process"/>
    <property type="evidence" value="ECO:0007669"/>
    <property type="project" value="UniProtKB-UniRule"/>
</dbReference>
<dbReference type="InterPro" id="IPR001754">
    <property type="entry name" value="OMPdeCOase_dom"/>
</dbReference>
<feature type="binding site" evidence="9">
    <location>
        <begin position="60"/>
        <end position="69"/>
    </location>
    <ligand>
        <name>substrate</name>
    </ligand>
</feature>
<evidence type="ECO:0000256" key="4">
    <source>
        <dbReference type="ARBA" id="ARBA00022793"/>
    </source>
</evidence>
<dbReference type="PATRIC" id="fig|525365.8.peg.404"/>
<comment type="caution">
    <text evidence="14">The sequence shown here is derived from an EMBL/GenBank/DDBJ whole genome shotgun (WGS) entry which is preliminary data.</text>
</comment>
<feature type="active site" description="For OMPdecase activity" evidence="10">
    <location>
        <position position="62"/>
    </location>
</feature>
<dbReference type="InterPro" id="IPR011060">
    <property type="entry name" value="RibuloseP-bd_barrel"/>
</dbReference>
<evidence type="ECO:0000256" key="9">
    <source>
        <dbReference type="HAMAP-Rule" id="MF_01200"/>
    </source>
</evidence>
<dbReference type="NCBIfam" id="TIGR01740">
    <property type="entry name" value="pyrF"/>
    <property type="match status" value="1"/>
</dbReference>
<dbReference type="RefSeq" id="WP_007126404.1">
    <property type="nucleotide sequence ID" value="NZ_AZFO01000014.1"/>
</dbReference>
<evidence type="ECO:0000256" key="6">
    <source>
        <dbReference type="ARBA" id="ARBA00023239"/>
    </source>
</evidence>
<comment type="similarity">
    <text evidence="8 9">Belongs to the OMP decarboxylase family. Type 1 subfamily.</text>
</comment>
<evidence type="ECO:0000259" key="13">
    <source>
        <dbReference type="SMART" id="SM00934"/>
    </source>
</evidence>
<dbReference type="PANTHER" id="PTHR32119:SF2">
    <property type="entry name" value="OROTIDINE 5'-PHOSPHATE DECARBOXYLASE"/>
    <property type="match status" value="1"/>
</dbReference>
<feature type="binding site" evidence="9 11">
    <location>
        <position position="215"/>
    </location>
    <ligand>
        <name>substrate</name>
    </ligand>
</feature>
<comment type="pathway">
    <text evidence="2 9 12">Pyrimidine metabolism; UMP biosynthesis via de novo pathway; UMP from orotate: step 2/2.</text>
</comment>
<feature type="binding site" evidence="9 11">
    <location>
        <position position="123"/>
    </location>
    <ligand>
        <name>substrate</name>
    </ligand>
</feature>
<dbReference type="UniPathway" id="UPA00070">
    <property type="reaction ID" value="UER00120"/>
</dbReference>
<evidence type="ECO:0000256" key="3">
    <source>
        <dbReference type="ARBA" id="ARBA00011738"/>
    </source>
</evidence>
<name>C2EKL8_9LACO</name>
<evidence type="ECO:0000256" key="2">
    <source>
        <dbReference type="ARBA" id="ARBA00004861"/>
    </source>
</evidence>
<dbReference type="FunFam" id="3.20.20.70:FF:000015">
    <property type="entry name" value="Orotidine 5'-phosphate decarboxylase"/>
    <property type="match status" value="1"/>
</dbReference>
<evidence type="ECO:0000313" key="15">
    <source>
        <dbReference type="Proteomes" id="UP000005583"/>
    </source>
</evidence>
<dbReference type="EMBL" id="ACGU01000013">
    <property type="protein sequence ID" value="EEJ72889.1"/>
    <property type="molecule type" value="Genomic_DNA"/>
</dbReference>
<evidence type="ECO:0000313" key="14">
    <source>
        <dbReference type="EMBL" id="EEJ72889.1"/>
    </source>
</evidence>
<dbReference type="PANTHER" id="PTHR32119">
    <property type="entry name" value="OROTIDINE 5'-PHOSPHATE DECARBOXYLASE"/>
    <property type="match status" value="1"/>
</dbReference>
<feature type="binding site" evidence="9 11">
    <location>
        <position position="194"/>
    </location>
    <ligand>
        <name>substrate</name>
    </ligand>
</feature>